<feature type="signal peptide" evidence="1">
    <location>
        <begin position="1"/>
        <end position="23"/>
    </location>
</feature>
<dbReference type="InterPro" id="IPR035979">
    <property type="entry name" value="RBD_domain_sf"/>
</dbReference>
<dbReference type="SUPFAM" id="SSF54928">
    <property type="entry name" value="RNA-binding domain, RBD"/>
    <property type="match status" value="2"/>
</dbReference>
<organism evidence="2">
    <name type="scientific">Tanacetum cinerariifolium</name>
    <name type="common">Dalmatian daisy</name>
    <name type="synonym">Chrysanthemum cinerariifolium</name>
    <dbReference type="NCBI Taxonomy" id="118510"/>
    <lineage>
        <taxon>Eukaryota</taxon>
        <taxon>Viridiplantae</taxon>
        <taxon>Streptophyta</taxon>
        <taxon>Embryophyta</taxon>
        <taxon>Tracheophyta</taxon>
        <taxon>Spermatophyta</taxon>
        <taxon>Magnoliopsida</taxon>
        <taxon>eudicotyledons</taxon>
        <taxon>Gunneridae</taxon>
        <taxon>Pentapetalae</taxon>
        <taxon>asterids</taxon>
        <taxon>campanulids</taxon>
        <taxon>Asterales</taxon>
        <taxon>Asteraceae</taxon>
        <taxon>Asteroideae</taxon>
        <taxon>Anthemideae</taxon>
        <taxon>Anthemidinae</taxon>
        <taxon>Tanacetum</taxon>
    </lineage>
</organism>
<evidence type="ECO:0000313" key="2">
    <source>
        <dbReference type="EMBL" id="GEU58498.1"/>
    </source>
</evidence>
<keyword evidence="2" id="KW-0687">Ribonucleoprotein</keyword>
<sequence length="238" mass="27160">MLWNLFPLCLCFSQFGKILETCAFKTLKHKGQAWVVFEDASSATSAIKQNCRGFLFYDKPRVSVNTILPAPQFVKVYSIQRAKVTCTWYEFWSECAKREYGIRIFPLSGLLLDPTSPFYLEGEGCLYEYALLRLNENGHVVIVLAGGASRAITNRYIIKNLRCRAFCNEDNDCSKYGELHMFLNKILETCAFKTLKHKGQAWVVFEDASSATSAIKQNCRGFLFYDKPRILMLCTTLG</sequence>
<protein>
    <submittedName>
        <fullName evidence="2">U1 small nuclear ribonucleoprotein A</fullName>
    </submittedName>
</protein>
<dbReference type="AlphaFoldDB" id="A0A6L2L9S6"/>
<dbReference type="EMBL" id="BKCJ010004013">
    <property type="protein sequence ID" value="GEU58498.1"/>
    <property type="molecule type" value="Genomic_DNA"/>
</dbReference>
<reference evidence="2" key="1">
    <citation type="journal article" date="2019" name="Sci. Rep.">
        <title>Draft genome of Tanacetum cinerariifolium, the natural source of mosquito coil.</title>
        <authorList>
            <person name="Yamashiro T."/>
            <person name="Shiraishi A."/>
            <person name="Satake H."/>
            <person name="Nakayama K."/>
        </authorList>
    </citation>
    <scope>NUCLEOTIDE SEQUENCE</scope>
</reference>
<dbReference type="GO" id="GO:0003676">
    <property type="term" value="F:nucleic acid binding"/>
    <property type="evidence" value="ECO:0007669"/>
    <property type="project" value="InterPro"/>
</dbReference>
<name>A0A6L2L9S6_TANCI</name>
<keyword evidence="1" id="KW-0732">Signal</keyword>
<dbReference type="InterPro" id="IPR012677">
    <property type="entry name" value="Nucleotide-bd_a/b_plait_sf"/>
</dbReference>
<proteinExistence type="predicted"/>
<feature type="chain" id="PRO_5026927120" evidence="1">
    <location>
        <begin position="24"/>
        <end position="238"/>
    </location>
</feature>
<evidence type="ECO:0000256" key="1">
    <source>
        <dbReference type="SAM" id="SignalP"/>
    </source>
</evidence>
<gene>
    <name evidence="2" type="ORF">Tci_030476</name>
</gene>
<comment type="caution">
    <text evidence="2">The sequence shown here is derived from an EMBL/GenBank/DDBJ whole genome shotgun (WGS) entry which is preliminary data.</text>
</comment>
<accession>A0A6L2L9S6</accession>
<dbReference type="GO" id="GO:1990904">
    <property type="term" value="C:ribonucleoprotein complex"/>
    <property type="evidence" value="ECO:0007669"/>
    <property type="project" value="UniProtKB-KW"/>
</dbReference>
<dbReference type="Gene3D" id="3.30.70.330">
    <property type="match status" value="2"/>
</dbReference>